<evidence type="ECO:0000313" key="7">
    <source>
        <dbReference type="EMBL" id="GAA2814488.1"/>
    </source>
</evidence>
<evidence type="ECO:0000256" key="1">
    <source>
        <dbReference type="ARBA" id="ARBA00004817"/>
    </source>
</evidence>
<dbReference type="PROSITE" id="PS51168">
    <property type="entry name" value="CHORISMATE_MUT_2"/>
    <property type="match status" value="1"/>
</dbReference>
<organism evidence="7 8">
    <name type="scientific">Saccharopolyspora taberi</name>
    <dbReference type="NCBI Taxonomy" id="60895"/>
    <lineage>
        <taxon>Bacteria</taxon>
        <taxon>Bacillati</taxon>
        <taxon>Actinomycetota</taxon>
        <taxon>Actinomycetes</taxon>
        <taxon>Pseudonocardiales</taxon>
        <taxon>Pseudonocardiaceae</taxon>
        <taxon>Saccharopolyspora</taxon>
    </lineage>
</organism>
<evidence type="ECO:0000256" key="4">
    <source>
        <dbReference type="ARBA" id="ARBA00023235"/>
    </source>
</evidence>
<dbReference type="PANTHER" id="PTHR38041">
    <property type="entry name" value="CHORISMATE MUTASE"/>
    <property type="match status" value="1"/>
</dbReference>
<comment type="pathway">
    <text evidence="1 5">Metabolic intermediate biosynthesis; prephenate biosynthesis; prephenate from chorismate: step 1/1.</text>
</comment>
<dbReference type="PIRSF" id="PIRSF026640">
    <property type="entry name" value="Peripl_chor_mut"/>
    <property type="match status" value="1"/>
</dbReference>
<dbReference type="SUPFAM" id="SSF48600">
    <property type="entry name" value="Chorismate mutase II"/>
    <property type="match status" value="1"/>
</dbReference>
<dbReference type="NCBIfam" id="TIGR01806">
    <property type="entry name" value="CM_mono2"/>
    <property type="match status" value="1"/>
</dbReference>
<evidence type="ECO:0000256" key="5">
    <source>
        <dbReference type="PIRNR" id="PIRNR026640"/>
    </source>
</evidence>
<keyword evidence="4 5" id="KW-0413">Isomerase</keyword>
<name>A0ABN3VLH5_9PSEU</name>
<keyword evidence="8" id="KW-1185">Reference proteome</keyword>
<protein>
    <recommendedName>
        <fullName evidence="2 5">Chorismate mutase</fullName>
        <ecNumber evidence="2 5">5.4.99.5</ecNumber>
    </recommendedName>
</protein>
<dbReference type="Proteomes" id="UP001500979">
    <property type="component" value="Unassembled WGS sequence"/>
</dbReference>
<dbReference type="RefSeq" id="WP_344685037.1">
    <property type="nucleotide sequence ID" value="NZ_BAAAUX010000028.1"/>
</dbReference>
<reference evidence="7 8" key="1">
    <citation type="journal article" date="2019" name="Int. J. Syst. Evol. Microbiol.">
        <title>The Global Catalogue of Microorganisms (GCM) 10K type strain sequencing project: providing services to taxonomists for standard genome sequencing and annotation.</title>
        <authorList>
            <consortium name="The Broad Institute Genomics Platform"/>
            <consortium name="The Broad Institute Genome Sequencing Center for Infectious Disease"/>
            <person name="Wu L."/>
            <person name="Ma J."/>
        </authorList>
    </citation>
    <scope>NUCLEOTIDE SEQUENCE [LARGE SCALE GENOMIC DNA]</scope>
    <source>
        <strain evidence="7 8">JCM 9383</strain>
    </source>
</reference>
<proteinExistence type="predicted"/>
<keyword evidence="3" id="KW-0732">Signal</keyword>
<evidence type="ECO:0000256" key="3">
    <source>
        <dbReference type="ARBA" id="ARBA00022729"/>
    </source>
</evidence>
<evidence type="ECO:0000256" key="2">
    <source>
        <dbReference type="ARBA" id="ARBA00012404"/>
    </source>
</evidence>
<dbReference type="Pfam" id="PF01817">
    <property type="entry name" value="CM_2"/>
    <property type="match status" value="1"/>
</dbReference>
<dbReference type="InterPro" id="IPR036979">
    <property type="entry name" value="CM_dom_sf"/>
</dbReference>
<dbReference type="EMBL" id="BAAAUX010000028">
    <property type="protein sequence ID" value="GAA2814488.1"/>
    <property type="molecule type" value="Genomic_DNA"/>
</dbReference>
<dbReference type="InterPro" id="IPR036263">
    <property type="entry name" value="Chorismate_II_sf"/>
</dbReference>
<accession>A0ABN3VLH5</accession>
<dbReference type="PANTHER" id="PTHR38041:SF2">
    <property type="entry name" value="SECRETED CHORISMATE MUTASE"/>
    <property type="match status" value="1"/>
</dbReference>
<dbReference type="NCBIfam" id="NF006741">
    <property type="entry name" value="PRK09269.1"/>
    <property type="match status" value="1"/>
</dbReference>
<dbReference type="InterPro" id="IPR051331">
    <property type="entry name" value="Chorismate_mutase-related"/>
</dbReference>
<dbReference type="InterPro" id="IPR008240">
    <property type="entry name" value="Chorismate_mutase_periplasmic"/>
</dbReference>
<comment type="caution">
    <text evidence="7">The sequence shown here is derived from an EMBL/GenBank/DDBJ whole genome shotgun (WGS) entry which is preliminary data.</text>
</comment>
<gene>
    <name evidence="7" type="ORF">GCM10010470_57440</name>
</gene>
<dbReference type="EC" id="5.4.99.5" evidence="2 5"/>
<dbReference type="SMART" id="SM00830">
    <property type="entry name" value="CM_2"/>
    <property type="match status" value="1"/>
</dbReference>
<comment type="catalytic activity">
    <reaction evidence="5">
        <text>chorismate = prephenate</text>
        <dbReference type="Rhea" id="RHEA:13897"/>
        <dbReference type="ChEBI" id="CHEBI:29748"/>
        <dbReference type="ChEBI" id="CHEBI:29934"/>
        <dbReference type="EC" id="5.4.99.5"/>
    </reaction>
</comment>
<evidence type="ECO:0000259" key="6">
    <source>
        <dbReference type="PROSITE" id="PS51168"/>
    </source>
</evidence>
<dbReference type="InterPro" id="IPR002701">
    <property type="entry name" value="CM_II_prokaryot"/>
</dbReference>
<evidence type="ECO:0000313" key="8">
    <source>
        <dbReference type="Proteomes" id="UP001500979"/>
    </source>
</evidence>
<sequence length="176" mass="19087">MLGSSLLVVAALAGAAAPQPLEPLVQVAAERVATADQVAAAKWGTDQPIDDPAREQQVLDTMAAKATAMGVDPELTRRVFRDQIEANKVVQRGLHQYWAAHPDEQPTERPDLGEVRPVIDRLNDELLVEIRDTADVRAHPSCEGELTGAFFRIGQEMRLDPLHQAGVGRALPSVCD</sequence>
<feature type="domain" description="Chorismate mutase" evidence="6">
    <location>
        <begin position="1"/>
        <end position="95"/>
    </location>
</feature>
<comment type="function">
    <text evidence="5">Catalyzes the Claisen rearrangement of chorismate to prephenate.</text>
</comment>
<dbReference type="Gene3D" id="1.20.59.10">
    <property type="entry name" value="Chorismate mutase"/>
    <property type="match status" value="1"/>
</dbReference>